<dbReference type="GO" id="GO:0016787">
    <property type="term" value="F:hydrolase activity"/>
    <property type="evidence" value="ECO:0007669"/>
    <property type="project" value="UniProtKB-KW"/>
</dbReference>
<dbReference type="RefSeq" id="WP_282908818.1">
    <property type="nucleotide sequence ID" value="NZ_JAGRPV010000001.1"/>
</dbReference>
<dbReference type="EMBL" id="JAGRPV010000001">
    <property type="protein sequence ID" value="MDI4645919.1"/>
    <property type="molecule type" value="Genomic_DNA"/>
</dbReference>
<dbReference type="PANTHER" id="PTHR36848">
    <property type="entry name" value="DNA-BINDING PROTEIN (PUTATIVE SECRETED PROTEIN)-RELATED"/>
    <property type="match status" value="1"/>
</dbReference>
<organism evidence="1 2">
    <name type="scientific">Cohnella hashimotonis</name>
    <dbReference type="NCBI Taxonomy" id="2826895"/>
    <lineage>
        <taxon>Bacteria</taxon>
        <taxon>Bacillati</taxon>
        <taxon>Bacillota</taxon>
        <taxon>Bacilli</taxon>
        <taxon>Bacillales</taxon>
        <taxon>Paenibacillaceae</taxon>
        <taxon>Cohnella</taxon>
    </lineage>
</organism>
<evidence type="ECO:0000313" key="2">
    <source>
        <dbReference type="Proteomes" id="UP001161691"/>
    </source>
</evidence>
<dbReference type="Proteomes" id="UP001161691">
    <property type="component" value="Unassembled WGS sequence"/>
</dbReference>
<keyword evidence="2" id="KW-1185">Reference proteome</keyword>
<proteinExistence type="predicted"/>
<name>A0ABT6TGF0_9BACL</name>
<accession>A0ABT6TGF0</accession>
<dbReference type="PANTHER" id="PTHR36848:SF2">
    <property type="entry name" value="SECRETED PROTEIN"/>
    <property type="match status" value="1"/>
</dbReference>
<evidence type="ECO:0000313" key="1">
    <source>
        <dbReference type="EMBL" id="MDI4645919.1"/>
    </source>
</evidence>
<sequence length="987" mass="112441">MNPSEFKEPAVEFRPVPFWSWNGGLTPERLRTQISQMREAGVGGFFMHARNGLKTGYLDEDWFDCVRLCIEEADRLGMKAWIYDEKGWPSGFAGGIIPSLGREYRAKALVMLPERREDDEICRLLEVYEADGAIQYLYEWIQPLGDARFEGASYVDLLDTRVTEAFIERTHRHYEARFGSSFGRTVPGVFSDEACALLWLNPDVPALPWTTGLDALFFEKYGYSLLPRLHALFLPEGDYRSVRYDYWSLVVELFAERFSKVLYDWCDSRGLLYTGHLMAEDRLVYQMEWVGDVMRQYEYMHIPGMDHLGRYFQVSRPEQQVQPYTTVLSAKQVTSVANQLGRERALSELFACAGQGFELSRQKWMTDWHLIHGINLFSPHLLPYSMEGEGKRDYPPTLGPQQPWWGDYRLLTDYQARMSYALTRGKRIAPVLVIHPIESAFELYSPLDHSLVPELNAALEKLSLQLLDAHLNFDYGNEHLLDKYGSVSGEGLRIKEAVYQAVIIPACTRLRKSTVRLLEQLAERGFPIFCEDGTDTRIPQGPGDDGVPESSMLPEQLRQLPLLPFSIDRLSTQVPQSIVVEGEDGGTIWLHERETGSQRLYFLANMSEKKRIRVELKIAFAANLFEWNAETGEVLPIPARTEGNRTEVEWIFEPRGTLLLGATPQAGEEGVAGYPNNSAEERFTIPLDSAPVPLQPNVLLLDRFSRYEENAALWSAPLPLAEWIHAGSAGDPDTRFLAEVQLGEAMPELQLQLVVERHQALEVRWNGCPLITDGSTWIDPDWLCYQVPSGLMRKGSNEVEARLGVRDGAGHMENMYVIGDFSVLLTDGKVPILQRAQGTIKDPTGDVSEQGYPFYAGSMAFGFSLDEMERHRGQERPPGKWLLRLTRPQAGSIRLYVNGILNGARAWEPWEWDITEHWTGQDCRFEFKIMGSLRNLIGPHHLADDEAINFLTPSHFFDRSGWTDRYVLKPLAIGELELVYREISQCQ</sequence>
<comment type="caution">
    <text evidence="1">The sequence shown here is derived from an EMBL/GenBank/DDBJ whole genome shotgun (WGS) entry which is preliminary data.</text>
</comment>
<gene>
    <name evidence="1" type="ORF">KB449_13165</name>
</gene>
<dbReference type="Pfam" id="PF17132">
    <property type="entry name" value="Glyco_hydro_106"/>
    <property type="match status" value="1"/>
</dbReference>
<dbReference type="InterPro" id="IPR053161">
    <property type="entry name" value="Ulvan_degrading_GH"/>
</dbReference>
<keyword evidence="1" id="KW-0378">Hydrolase</keyword>
<protein>
    <submittedName>
        <fullName evidence="1">Glycosyl hydrolase</fullName>
    </submittedName>
</protein>
<reference evidence="1" key="1">
    <citation type="submission" date="2023-04" db="EMBL/GenBank/DDBJ databases">
        <title>Comparative genomic analysis of Cohnella hashimotonis sp. nov., isolated from the International Space Station.</title>
        <authorList>
            <person name="Venkateswaran K."/>
            <person name="Simpson A."/>
        </authorList>
    </citation>
    <scope>NUCLEOTIDE SEQUENCE</scope>
    <source>
        <strain evidence="1">F6_2S_P_1</strain>
    </source>
</reference>